<dbReference type="InterPro" id="IPR004477">
    <property type="entry name" value="ComEC_N"/>
</dbReference>
<dbReference type="Pfam" id="PF13567">
    <property type="entry name" value="DUF4131"/>
    <property type="match status" value="1"/>
</dbReference>
<dbReference type="EMBL" id="OMOQ01000001">
    <property type="protein sequence ID" value="SPH17709.1"/>
    <property type="molecule type" value="Genomic_DNA"/>
</dbReference>
<keyword evidence="4 6" id="KW-1133">Transmembrane helix</keyword>
<feature type="transmembrane region" description="Helical" evidence="6">
    <location>
        <begin position="296"/>
        <end position="314"/>
    </location>
</feature>
<evidence type="ECO:0000313" key="10">
    <source>
        <dbReference type="Proteomes" id="UP000244924"/>
    </source>
</evidence>
<feature type="transmembrane region" description="Helical" evidence="6">
    <location>
        <begin position="369"/>
        <end position="387"/>
    </location>
</feature>
<dbReference type="InterPro" id="IPR025405">
    <property type="entry name" value="DUF4131"/>
</dbReference>
<keyword evidence="3 6" id="KW-0812">Transmembrane</keyword>
<keyword evidence="5 6" id="KW-0472">Membrane</keyword>
<organism evidence="9 10">
    <name type="scientific">Albidovulum aquaemixtae</name>
    <dbReference type="NCBI Taxonomy" id="1542388"/>
    <lineage>
        <taxon>Bacteria</taxon>
        <taxon>Pseudomonadati</taxon>
        <taxon>Pseudomonadota</taxon>
        <taxon>Alphaproteobacteria</taxon>
        <taxon>Rhodobacterales</taxon>
        <taxon>Paracoccaceae</taxon>
        <taxon>Albidovulum</taxon>
    </lineage>
</organism>
<sequence>MRAAIAMLEALGAERGRLLPWAPVFLAMGIGGYFALRYEPGAGTLGAATLIVGLAALAGRRGPELARAPATGLALIAAGLLLAAARAHLVSAPVLPFRYYGPVEGRVVAIDRSFSDQLRLTLDRVVLKDMAPDRTPARVRVALHGEQGFTDPQPGLTVILTAHLSPPEGPVEPGGFDFQRLAWFSRLGAVGYTRAPVLALEPPEGALALAAFRLRMTISNAMREHIDGQAGAFAAALMTGDRSAVEAATNDALRASNLSHLIAISGLHMGLLTGFVFGAVRYGLALAPPVALRINTKKAAAVVALLAAAIYLALAGPSVATRRAFIMAAVMLVAVLADRRAISLRSVGIAALIVLVLEPESLVEPGFQMSFGATVALIVAFQPWVRLQRHVPGLLRPVAMLILSSAAAGLATAPIAAAHFNRIAEYGLLANLLAVPVMGTLVMPMGVIAALLAPVGLATPALWLMGQGTGFILWVAAWVAALDGAVLAVPAPPDAVLPLLALGGLVLLVTRSLRMRAAGAAAALAALVIWAAAERPALLVAGDGGLVGLRTAEGRALSKPKGAGFVAKSWLEDDGDMALQEDAFARPGLQGEKGAMRAGLGTVAAWHFTGKGAESRAAAACRDGALVILSARWEGAEPGTCQVYDAARLRQTGALAVHLDDGKLRIVTAREIAGDRLWNRRERPARESRRAALE</sequence>
<dbReference type="Pfam" id="PF03772">
    <property type="entry name" value="Competence"/>
    <property type="match status" value="1"/>
</dbReference>
<dbReference type="PANTHER" id="PTHR30619:SF1">
    <property type="entry name" value="RECOMBINATION PROTEIN 2"/>
    <property type="match status" value="1"/>
</dbReference>
<dbReference type="Proteomes" id="UP000244924">
    <property type="component" value="Unassembled WGS sequence"/>
</dbReference>
<reference evidence="9 10" key="1">
    <citation type="submission" date="2018-03" db="EMBL/GenBank/DDBJ databases">
        <authorList>
            <person name="Keele B.F."/>
        </authorList>
    </citation>
    <scope>NUCLEOTIDE SEQUENCE [LARGE SCALE GENOMIC DNA]</scope>
    <source>
        <strain evidence="9 10">CECT 8626</strain>
    </source>
</reference>
<feature type="transmembrane region" description="Helical" evidence="6">
    <location>
        <begin position="42"/>
        <end position="58"/>
    </location>
</feature>
<evidence type="ECO:0000256" key="3">
    <source>
        <dbReference type="ARBA" id="ARBA00022692"/>
    </source>
</evidence>
<feature type="transmembrane region" description="Helical" evidence="6">
    <location>
        <begin position="517"/>
        <end position="533"/>
    </location>
</feature>
<evidence type="ECO:0000256" key="6">
    <source>
        <dbReference type="SAM" id="Phobius"/>
    </source>
</evidence>
<evidence type="ECO:0000256" key="5">
    <source>
        <dbReference type="ARBA" id="ARBA00023136"/>
    </source>
</evidence>
<name>A0A2R8B527_9RHOB</name>
<dbReference type="InterPro" id="IPR052159">
    <property type="entry name" value="Competence_DNA_uptake"/>
</dbReference>
<evidence type="ECO:0000256" key="1">
    <source>
        <dbReference type="ARBA" id="ARBA00004651"/>
    </source>
</evidence>
<accession>A0A2R8B527</accession>
<feature type="transmembrane region" description="Helical" evidence="6">
    <location>
        <begin position="18"/>
        <end position="36"/>
    </location>
</feature>
<evidence type="ECO:0000313" key="9">
    <source>
        <dbReference type="EMBL" id="SPH17709.1"/>
    </source>
</evidence>
<dbReference type="RefSeq" id="WP_306418092.1">
    <property type="nucleotide sequence ID" value="NZ_OMOQ01000001.1"/>
</dbReference>
<dbReference type="GO" id="GO:0005886">
    <property type="term" value="C:plasma membrane"/>
    <property type="evidence" value="ECO:0007669"/>
    <property type="project" value="UniProtKB-SubCell"/>
</dbReference>
<dbReference type="PANTHER" id="PTHR30619">
    <property type="entry name" value="DNA INTERNALIZATION/COMPETENCE PROTEIN COMEC/REC2"/>
    <property type="match status" value="1"/>
</dbReference>
<feature type="transmembrane region" description="Helical" evidence="6">
    <location>
        <begin position="261"/>
        <end position="284"/>
    </location>
</feature>
<evidence type="ECO:0000256" key="2">
    <source>
        <dbReference type="ARBA" id="ARBA00022475"/>
    </source>
</evidence>
<gene>
    <name evidence="9" type="primary">comEC</name>
    <name evidence="9" type="ORF">DEA8626_01235</name>
</gene>
<feature type="domain" description="ComEC/Rec2-related protein" evidence="7">
    <location>
        <begin position="237"/>
        <end position="511"/>
    </location>
</feature>
<feature type="transmembrane region" description="Helical" evidence="6">
    <location>
        <begin position="495"/>
        <end position="510"/>
    </location>
</feature>
<feature type="transmembrane region" description="Helical" evidence="6">
    <location>
        <begin position="399"/>
        <end position="421"/>
    </location>
</feature>
<evidence type="ECO:0000256" key="4">
    <source>
        <dbReference type="ARBA" id="ARBA00022989"/>
    </source>
</evidence>
<evidence type="ECO:0000259" key="8">
    <source>
        <dbReference type="Pfam" id="PF13567"/>
    </source>
</evidence>
<feature type="transmembrane region" description="Helical" evidence="6">
    <location>
        <begin position="471"/>
        <end position="489"/>
    </location>
</feature>
<keyword evidence="2" id="KW-1003">Cell membrane</keyword>
<feature type="transmembrane region" description="Helical" evidence="6">
    <location>
        <begin position="344"/>
        <end position="363"/>
    </location>
</feature>
<protein>
    <submittedName>
        <fullName evidence="9">ComE operon protein 3</fullName>
    </submittedName>
</protein>
<feature type="transmembrane region" description="Helical" evidence="6">
    <location>
        <begin position="441"/>
        <end position="464"/>
    </location>
</feature>
<comment type="subcellular location">
    <subcellularLocation>
        <location evidence="1">Cell membrane</location>
        <topology evidence="1">Multi-pass membrane protein</topology>
    </subcellularLocation>
</comment>
<evidence type="ECO:0000259" key="7">
    <source>
        <dbReference type="Pfam" id="PF03772"/>
    </source>
</evidence>
<keyword evidence="10" id="KW-1185">Reference proteome</keyword>
<feature type="domain" description="DUF4131" evidence="8">
    <location>
        <begin position="42"/>
        <end position="196"/>
    </location>
</feature>
<proteinExistence type="predicted"/>
<dbReference type="NCBIfam" id="TIGR00360">
    <property type="entry name" value="ComEC_N-term"/>
    <property type="match status" value="1"/>
</dbReference>
<feature type="transmembrane region" description="Helical" evidence="6">
    <location>
        <begin position="70"/>
        <end position="89"/>
    </location>
</feature>
<dbReference type="AlphaFoldDB" id="A0A2R8B527"/>